<dbReference type="OrthoDB" id="1113909at2759"/>
<dbReference type="Proteomes" id="UP000237000">
    <property type="component" value="Unassembled WGS sequence"/>
</dbReference>
<keyword evidence="3" id="KW-1185">Reference proteome</keyword>
<keyword evidence="2" id="KW-0255">Endonuclease</keyword>
<dbReference type="AlphaFoldDB" id="A0A2P5BF59"/>
<accession>A0A2P5BF59</accession>
<protein>
    <submittedName>
        <fullName evidence="2">Endonuclease/exonuclease/phosphatase</fullName>
    </submittedName>
</protein>
<dbReference type="PANTHER" id="PTHR33710">
    <property type="entry name" value="BNAC02G09200D PROTEIN"/>
    <property type="match status" value="1"/>
</dbReference>
<dbReference type="GO" id="GO:0004519">
    <property type="term" value="F:endonuclease activity"/>
    <property type="evidence" value="ECO:0007669"/>
    <property type="project" value="UniProtKB-KW"/>
</dbReference>
<sequence length="225" mass="25521">METYLWGRRANAIKHQIGFPHGIFVDSIGRSGGLALCWNEDVHASRRRHTWDLIRRLALMSTQPWCCLGDFNAILCHDEKLGGSKKSNLSMNRFHRVLENCGLSDLGFEGDMITWNNGRGDVANVQERLDRRVATLEWRSLFLGYKLSHLDLWGSDHRVILLDIYPSLGGTVCSSSRRGFRFEPAWLCDDKCIEVVARSWQSCNFSGLVKSFLSGLKKCGTNLIS</sequence>
<keyword evidence="2" id="KW-0540">Nuclease</keyword>
<evidence type="ECO:0000313" key="2">
    <source>
        <dbReference type="EMBL" id="PON47423.1"/>
    </source>
</evidence>
<reference evidence="3" key="1">
    <citation type="submission" date="2016-06" db="EMBL/GenBank/DDBJ databases">
        <title>Parallel loss of symbiosis genes in relatives of nitrogen-fixing non-legume Parasponia.</title>
        <authorList>
            <person name="Van Velzen R."/>
            <person name="Holmer R."/>
            <person name="Bu F."/>
            <person name="Rutten L."/>
            <person name="Van Zeijl A."/>
            <person name="Liu W."/>
            <person name="Santuari L."/>
            <person name="Cao Q."/>
            <person name="Sharma T."/>
            <person name="Shen D."/>
            <person name="Roswanjaya Y."/>
            <person name="Wardhani T."/>
            <person name="Kalhor M.S."/>
            <person name="Jansen J."/>
            <person name="Van den Hoogen J."/>
            <person name="Gungor B."/>
            <person name="Hartog M."/>
            <person name="Hontelez J."/>
            <person name="Verver J."/>
            <person name="Yang W.-C."/>
            <person name="Schijlen E."/>
            <person name="Repin R."/>
            <person name="Schilthuizen M."/>
            <person name="Schranz E."/>
            <person name="Heidstra R."/>
            <person name="Miyata K."/>
            <person name="Fedorova E."/>
            <person name="Kohlen W."/>
            <person name="Bisseling T."/>
            <person name="Smit S."/>
            <person name="Geurts R."/>
        </authorList>
    </citation>
    <scope>NUCLEOTIDE SEQUENCE [LARGE SCALE GENOMIC DNA]</scope>
    <source>
        <strain evidence="3">cv. RG33-2</strain>
    </source>
</reference>
<gene>
    <name evidence="2" type="ORF">TorRG33x02_323440</name>
</gene>
<dbReference type="EMBL" id="JXTC01000535">
    <property type="protein sequence ID" value="PON47423.1"/>
    <property type="molecule type" value="Genomic_DNA"/>
</dbReference>
<proteinExistence type="predicted"/>
<dbReference type="InterPro" id="IPR005135">
    <property type="entry name" value="Endo/exonuclease/phosphatase"/>
</dbReference>
<comment type="caution">
    <text evidence="2">The sequence shown here is derived from an EMBL/GenBank/DDBJ whole genome shotgun (WGS) entry which is preliminary data.</text>
</comment>
<dbReference type="STRING" id="63057.A0A2P5BF59"/>
<dbReference type="Gene3D" id="3.60.10.10">
    <property type="entry name" value="Endonuclease/exonuclease/phosphatase"/>
    <property type="match status" value="1"/>
</dbReference>
<keyword evidence="2" id="KW-0378">Hydrolase</keyword>
<dbReference type="InParanoid" id="A0A2P5BF59"/>
<keyword evidence="2" id="KW-0269">Exonuclease</keyword>
<dbReference type="PANTHER" id="PTHR33710:SF62">
    <property type="entry name" value="DUF4283 DOMAIN PROTEIN"/>
    <property type="match status" value="1"/>
</dbReference>
<dbReference type="Pfam" id="PF03372">
    <property type="entry name" value="Exo_endo_phos"/>
    <property type="match status" value="1"/>
</dbReference>
<dbReference type="SUPFAM" id="SSF56219">
    <property type="entry name" value="DNase I-like"/>
    <property type="match status" value="1"/>
</dbReference>
<feature type="domain" description="Endonuclease/exonuclease/phosphatase" evidence="1">
    <location>
        <begin position="36"/>
        <end position="157"/>
    </location>
</feature>
<organism evidence="2 3">
    <name type="scientific">Trema orientale</name>
    <name type="common">Charcoal tree</name>
    <name type="synonym">Celtis orientalis</name>
    <dbReference type="NCBI Taxonomy" id="63057"/>
    <lineage>
        <taxon>Eukaryota</taxon>
        <taxon>Viridiplantae</taxon>
        <taxon>Streptophyta</taxon>
        <taxon>Embryophyta</taxon>
        <taxon>Tracheophyta</taxon>
        <taxon>Spermatophyta</taxon>
        <taxon>Magnoliopsida</taxon>
        <taxon>eudicotyledons</taxon>
        <taxon>Gunneridae</taxon>
        <taxon>Pentapetalae</taxon>
        <taxon>rosids</taxon>
        <taxon>fabids</taxon>
        <taxon>Rosales</taxon>
        <taxon>Cannabaceae</taxon>
        <taxon>Trema</taxon>
    </lineage>
</organism>
<dbReference type="InterPro" id="IPR036691">
    <property type="entry name" value="Endo/exonu/phosph_ase_sf"/>
</dbReference>
<name>A0A2P5BF59_TREOI</name>
<dbReference type="GO" id="GO:0004527">
    <property type="term" value="F:exonuclease activity"/>
    <property type="evidence" value="ECO:0007669"/>
    <property type="project" value="UniProtKB-KW"/>
</dbReference>
<evidence type="ECO:0000313" key="3">
    <source>
        <dbReference type="Proteomes" id="UP000237000"/>
    </source>
</evidence>
<evidence type="ECO:0000259" key="1">
    <source>
        <dbReference type="Pfam" id="PF03372"/>
    </source>
</evidence>